<dbReference type="AlphaFoldDB" id="A0AAW9PWC7"/>
<name>A0AAW9PWC7_9CYAN</name>
<reference evidence="1" key="1">
    <citation type="submission" date="2024-01" db="EMBL/GenBank/DDBJ databases">
        <title>Bank of Algae and Cyanobacteria of the Azores (BACA) strain genomes.</title>
        <authorList>
            <person name="Luz R."/>
            <person name="Cordeiro R."/>
            <person name="Fonseca A."/>
            <person name="Goncalves V."/>
        </authorList>
    </citation>
    <scope>NUCLEOTIDE SEQUENCE</scope>
    <source>
        <strain evidence="1">BACA0141</strain>
    </source>
</reference>
<proteinExistence type="predicted"/>
<keyword evidence="2" id="KW-1185">Reference proteome</keyword>
<evidence type="ECO:0000313" key="1">
    <source>
        <dbReference type="EMBL" id="MEE3715555.1"/>
    </source>
</evidence>
<protein>
    <submittedName>
        <fullName evidence="1">ISKra4 family transposase</fullName>
    </submittedName>
</protein>
<accession>A0AAW9PWC7</accession>
<dbReference type="Proteomes" id="UP001333818">
    <property type="component" value="Unassembled WGS sequence"/>
</dbReference>
<organism evidence="1 2">
    <name type="scientific">Tumidithrix elongata BACA0141</name>
    <dbReference type="NCBI Taxonomy" id="2716417"/>
    <lineage>
        <taxon>Bacteria</taxon>
        <taxon>Bacillati</taxon>
        <taxon>Cyanobacteriota</taxon>
        <taxon>Cyanophyceae</taxon>
        <taxon>Pseudanabaenales</taxon>
        <taxon>Pseudanabaenaceae</taxon>
        <taxon>Tumidithrix</taxon>
        <taxon>Tumidithrix elongata</taxon>
    </lineage>
</organism>
<evidence type="ECO:0000313" key="2">
    <source>
        <dbReference type="Proteomes" id="UP001333818"/>
    </source>
</evidence>
<dbReference type="RefSeq" id="WP_330481979.1">
    <property type="nucleotide sequence ID" value="NZ_JAZBJZ010000005.1"/>
</dbReference>
<dbReference type="EMBL" id="JAZBJZ010000005">
    <property type="protein sequence ID" value="MEE3715555.1"/>
    <property type="molecule type" value="Genomic_DNA"/>
</dbReference>
<sequence length="364" mass="41745">MRPEDKERLEACTREIAEILYRNAETKDAEQLKTLEGIEIAVREQMLENVSPNVGNFFIEKSTGTKAGKERQIKSCIGKLRIKSHQAKRLQVKARSRLSPQLEKCCLLVSASESYARTAVNVEELTGIHISHSSQQRLVQKQEFPEITMTESVEEISLDGGKVRLRTEKGKKSEWKDYKTVNAQGTVSAYFLNNQGLVEWLQKQPLAQIFSCLGDGHDGIWNLFKAIAPSEQRFEILDWYHLKEHLYNVGGSLRRLTKVEDMLWQGSVDEAIALFEGCKFKRAINFLDYLRNHRHHIPEYGYLQEQGITIGSGSVESTIKQIGRRVKISGAQWNRHNVAQVLKHRCAYLNGYFYPPKYIYSVPN</sequence>
<gene>
    <name evidence="1" type="ORF">V2H45_02215</name>
</gene>
<comment type="caution">
    <text evidence="1">The sequence shown here is derived from an EMBL/GenBank/DDBJ whole genome shotgun (WGS) entry which is preliminary data.</text>
</comment>
<dbReference type="NCBIfam" id="NF033572">
    <property type="entry name" value="transpos_ISKra4"/>
    <property type="match status" value="1"/>
</dbReference>